<evidence type="ECO:0000313" key="3">
    <source>
        <dbReference type="Proteomes" id="UP000800096"/>
    </source>
</evidence>
<gene>
    <name evidence="2" type="ORF">BDU57DRAFT_511640</name>
</gene>
<dbReference type="EMBL" id="ML979133">
    <property type="protein sequence ID" value="KAF1918875.1"/>
    <property type="molecule type" value="Genomic_DNA"/>
</dbReference>
<feature type="compositionally biased region" description="Basic and acidic residues" evidence="1">
    <location>
        <begin position="37"/>
        <end position="48"/>
    </location>
</feature>
<evidence type="ECO:0000313" key="2">
    <source>
        <dbReference type="EMBL" id="KAF1918875.1"/>
    </source>
</evidence>
<dbReference type="Proteomes" id="UP000800096">
    <property type="component" value="Unassembled WGS sequence"/>
</dbReference>
<reference evidence="2" key="1">
    <citation type="journal article" date="2020" name="Stud. Mycol.">
        <title>101 Dothideomycetes genomes: a test case for predicting lifestyles and emergence of pathogens.</title>
        <authorList>
            <person name="Haridas S."/>
            <person name="Albert R."/>
            <person name="Binder M."/>
            <person name="Bloem J."/>
            <person name="Labutti K."/>
            <person name="Salamov A."/>
            <person name="Andreopoulos B."/>
            <person name="Baker S."/>
            <person name="Barry K."/>
            <person name="Bills G."/>
            <person name="Bluhm B."/>
            <person name="Cannon C."/>
            <person name="Castanera R."/>
            <person name="Culley D."/>
            <person name="Daum C."/>
            <person name="Ezra D."/>
            <person name="Gonzalez J."/>
            <person name="Henrissat B."/>
            <person name="Kuo A."/>
            <person name="Liang C."/>
            <person name="Lipzen A."/>
            <person name="Lutzoni F."/>
            <person name="Magnuson J."/>
            <person name="Mondo S."/>
            <person name="Nolan M."/>
            <person name="Ohm R."/>
            <person name="Pangilinan J."/>
            <person name="Park H.-J."/>
            <person name="Ramirez L."/>
            <person name="Alfaro M."/>
            <person name="Sun H."/>
            <person name="Tritt A."/>
            <person name="Yoshinaga Y."/>
            <person name="Zwiers L.-H."/>
            <person name="Turgeon B."/>
            <person name="Goodwin S."/>
            <person name="Spatafora J."/>
            <person name="Crous P."/>
            <person name="Grigoriev I."/>
        </authorList>
    </citation>
    <scope>NUCLEOTIDE SEQUENCE</scope>
    <source>
        <strain evidence="2">HMLAC05119</strain>
    </source>
</reference>
<organism evidence="2 3">
    <name type="scientific">Ampelomyces quisqualis</name>
    <name type="common">Powdery mildew agent</name>
    <dbReference type="NCBI Taxonomy" id="50730"/>
    <lineage>
        <taxon>Eukaryota</taxon>
        <taxon>Fungi</taxon>
        <taxon>Dikarya</taxon>
        <taxon>Ascomycota</taxon>
        <taxon>Pezizomycotina</taxon>
        <taxon>Dothideomycetes</taxon>
        <taxon>Pleosporomycetidae</taxon>
        <taxon>Pleosporales</taxon>
        <taxon>Pleosporineae</taxon>
        <taxon>Phaeosphaeriaceae</taxon>
        <taxon>Ampelomyces</taxon>
    </lineage>
</organism>
<accession>A0A6A5QT83</accession>
<sequence length="77" mass="8483">MYTSTSHLHPTSHCAVVHVHVYIHMYANPHEPSTAPRQKDKTPPRANRDWGCGTRCGGGGRGEWDMNAHAGGEAEYV</sequence>
<name>A0A6A5QT83_AMPQU</name>
<keyword evidence="3" id="KW-1185">Reference proteome</keyword>
<evidence type="ECO:0000256" key="1">
    <source>
        <dbReference type="SAM" id="MobiDB-lite"/>
    </source>
</evidence>
<proteinExistence type="predicted"/>
<feature type="region of interest" description="Disordered" evidence="1">
    <location>
        <begin position="29"/>
        <end position="53"/>
    </location>
</feature>
<protein>
    <submittedName>
        <fullName evidence="2">Uncharacterized protein</fullName>
    </submittedName>
</protein>
<dbReference type="AlphaFoldDB" id="A0A6A5QT83"/>